<dbReference type="GO" id="GO:0015074">
    <property type="term" value="P:DNA integration"/>
    <property type="evidence" value="ECO:0007669"/>
    <property type="project" value="InterPro"/>
</dbReference>
<evidence type="ECO:0000313" key="3">
    <source>
        <dbReference type="Proteomes" id="UP000246464"/>
    </source>
</evidence>
<accession>A0A2U9CWP2</accession>
<organism evidence="2 3">
    <name type="scientific">Scophthalmus maximus</name>
    <name type="common">Turbot</name>
    <name type="synonym">Psetta maxima</name>
    <dbReference type="NCBI Taxonomy" id="52904"/>
    <lineage>
        <taxon>Eukaryota</taxon>
        <taxon>Metazoa</taxon>
        <taxon>Chordata</taxon>
        <taxon>Craniata</taxon>
        <taxon>Vertebrata</taxon>
        <taxon>Euteleostomi</taxon>
        <taxon>Actinopterygii</taxon>
        <taxon>Neopterygii</taxon>
        <taxon>Teleostei</taxon>
        <taxon>Neoteleostei</taxon>
        <taxon>Acanthomorphata</taxon>
        <taxon>Carangaria</taxon>
        <taxon>Pleuronectiformes</taxon>
        <taxon>Pleuronectoidei</taxon>
        <taxon>Scophthalmidae</taxon>
        <taxon>Scophthalmus</taxon>
    </lineage>
</organism>
<sequence length="74" mass="8167">MAKTKDLTGDLRLRIVAAHKRTVREVRKNPRITTKAILVNLGSAGGNVSRQTFQRTLHIAGFNGADQGGRHFSR</sequence>
<feature type="domain" description="Transposase Tc1-like" evidence="1">
    <location>
        <begin position="21"/>
        <end position="64"/>
    </location>
</feature>
<dbReference type="GO" id="GO:0016757">
    <property type="term" value="F:glycosyltransferase activity"/>
    <property type="evidence" value="ECO:0007669"/>
    <property type="project" value="UniProtKB-KW"/>
</dbReference>
<keyword evidence="3" id="KW-1185">Reference proteome</keyword>
<protein>
    <submittedName>
        <fullName evidence="2">Putative alpha-N-acetylgalactosaminide alpha-2-6-sialyltransferase 1-like</fullName>
    </submittedName>
</protein>
<dbReference type="InterPro" id="IPR002492">
    <property type="entry name" value="Transposase_Tc1-like"/>
</dbReference>
<name>A0A2U9CWP2_SCOMX</name>
<keyword evidence="2" id="KW-0328">Glycosyltransferase</keyword>
<dbReference type="Pfam" id="PF01498">
    <property type="entry name" value="HTH_Tnp_Tc3_2"/>
    <property type="match status" value="1"/>
</dbReference>
<gene>
    <name evidence="2" type="ORF">SMAX5B_001536</name>
</gene>
<proteinExistence type="predicted"/>
<dbReference type="GO" id="GO:0003677">
    <property type="term" value="F:DNA binding"/>
    <property type="evidence" value="ECO:0007669"/>
    <property type="project" value="InterPro"/>
</dbReference>
<dbReference type="AlphaFoldDB" id="A0A2U9CWP2"/>
<dbReference type="Proteomes" id="UP000246464">
    <property type="component" value="Chromosome 21"/>
</dbReference>
<dbReference type="EMBL" id="CP026263">
    <property type="protein sequence ID" value="AWP20553.1"/>
    <property type="molecule type" value="Genomic_DNA"/>
</dbReference>
<keyword evidence="2" id="KW-0808">Transferase</keyword>
<dbReference type="GO" id="GO:0006313">
    <property type="term" value="P:DNA transposition"/>
    <property type="evidence" value="ECO:0007669"/>
    <property type="project" value="InterPro"/>
</dbReference>
<evidence type="ECO:0000313" key="2">
    <source>
        <dbReference type="EMBL" id="AWP20553.1"/>
    </source>
</evidence>
<evidence type="ECO:0000259" key="1">
    <source>
        <dbReference type="Pfam" id="PF01498"/>
    </source>
</evidence>
<reference evidence="2 3" key="1">
    <citation type="submission" date="2017-12" db="EMBL/GenBank/DDBJ databases">
        <title>Integrating genomic resources of turbot (Scophthalmus maximus) in depth evaluation of genetic and physical mapping variation across individuals.</title>
        <authorList>
            <person name="Martinez P."/>
        </authorList>
    </citation>
    <scope>NUCLEOTIDE SEQUENCE [LARGE SCALE GENOMIC DNA]</scope>
</reference>